<reference evidence="3" key="1">
    <citation type="submission" date="2025-08" db="UniProtKB">
        <authorList>
            <consortium name="RefSeq"/>
        </authorList>
    </citation>
    <scope>IDENTIFICATION</scope>
    <source>
        <tissue evidence="3">Thorax and Abdomen</tissue>
    </source>
</reference>
<proteinExistence type="inferred from homology"/>
<evidence type="ECO:0000313" key="2">
    <source>
        <dbReference type="Proteomes" id="UP000829291"/>
    </source>
</evidence>
<dbReference type="GeneID" id="107227198"/>
<dbReference type="PANTHER" id="PTHR31516:SF17">
    <property type="entry name" value="STABILIZER OF AXONEMAL MICROTUBULES 2"/>
    <property type="match status" value="1"/>
</dbReference>
<dbReference type="InterPro" id="IPR033336">
    <property type="entry name" value="SAXO1/2"/>
</dbReference>
<name>A0ABM3GIG0_NEOLC</name>
<evidence type="ECO:0000313" key="3">
    <source>
        <dbReference type="RefSeq" id="XP_046600038.1"/>
    </source>
</evidence>
<dbReference type="PANTHER" id="PTHR31516">
    <property type="entry name" value="STABILIZER OF AXONEMAL MICROTUBULES 2"/>
    <property type="match status" value="1"/>
</dbReference>
<dbReference type="Proteomes" id="UP000829291">
    <property type="component" value="Chromosome 6"/>
</dbReference>
<gene>
    <name evidence="3" type="primary">LOC107227198</name>
</gene>
<organism evidence="2 3">
    <name type="scientific">Neodiprion lecontei</name>
    <name type="common">Redheaded pine sawfly</name>
    <dbReference type="NCBI Taxonomy" id="441921"/>
    <lineage>
        <taxon>Eukaryota</taxon>
        <taxon>Metazoa</taxon>
        <taxon>Ecdysozoa</taxon>
        <taxon>Arthropoda</taxon>
        <taxon>Hexapoda</taxon>
        <taxon>Insecta</taxon>
        <taxon>Pterygota</taxon>
        <taxon>Neoptera</taxon>
        <taxon>Endopterygota</taxon>
        <taxon>Hymenoptera</taxon>
        <taxon>Tenthredinoidea</taxon>
        <taxon>Diprionidae</taxon>
        <taxon>Diprioninae</taxon>
        <taxon>Neodiprion</taxon>
    </lineage>
</organism>
<sequence>MEVVELCPNKRAYRALVRPTTCPCNIKSLKRYVQPAREKSYAPEKVYCPPTKPIDASTTYHLSYLNVDKAATRHAKTQSFKPVHSLDRAMGKISDETTNRLSFRANWGVTRAKAFTPSRRTQSGQGPMQCVTTARHDYVPKYVPRMDLFVPCNNIRTSSGVLEDKTTAALSYMNPGPVEPVISYKPEGRYCPPEKSIEKYTTQKLSYQPFRVQRKEIYPWKLKQAYKYKFLDYFYFIVEKILYYYKIFCKRPPDASMEGATTYSKSYLQNANLAREQPFKPANECIIFPGGAQFARKTIYGESFLPCDIERPAPIRPCSNIARSDQKMSGDTTNKLSYQPVSVEKRGLIIPSRRNMMGDGPMQCLTTNRHDFVPKLVPRPDLVIPCNNIRSSDQPLEGRTTATLSYMDPGPVEPVTSYKPLSQYCKPAAKIDGETINKLSYQPWIPGPKMELPWAQKTQYKPPTAKMCDDTVYHQSYPAPGYYIEDSISAECPCPPESQENCDLD</sequence>
<evidence type="ECO:0000256" key="1">
    <source>
        <dbReference type="ARBA" id="ARBA00008738"/>
    </source>
</evidence>
<keyword evidence="2" id="KW-1185">Reference proteome</keyword>
<comment type="similarity">
    <text evidence="1">Belongs to the FAM154 family.</text>
</comment>
<accession>A0ABM3GIG0</accession>
<dbReference type="RefSeq" id="XP_046600038.1">
    <property type="nucleotide sequence ID" value="XM_046744082.1"/>
</dbReference>
<protein>
    <submittedName>
        <fullName evidence="3">Stabilizer of axonemal microtubules 2</fullName>
    </submittedName>
</protein>